<dbReference type="AlphaFoldDB" id="A0A4P9Y3J0"/>
<dbReference type="InterPro" id="IPR038253">
    <property type="entry name" value="SRP68_N_sf"/>
</dbReference>
<evidence type="ECO:0000256" key="5">
    <source>
        <dbReference type="ARBA" id="ARBA00022884"/>
    </source>
</evidence>
<dbReference type="GO" id="GO:0006614">
    <property type="term" value="P:SRP-dependent cotranslational protein targeting to membrane"/>
    <property type="evidence" value="ECO:0007669"/>
    <property type="project" value="InterPro"/>
</dbReference>
<dbReference type="GO" id="GO:0005786">
    <property type="term" value="C:signal recognition particle, endoplasmic reticulum targeting"/>
    <property type="evidence" value="ECO:0007669"/>
    <property type="project" value="UniProtKB-KW"/>
</dbReference>
<dbReference type="CDD" id="cd15481">
    <property type="entry name" value="SRP68-RBD"/>
    <property type="match status" value="1"/>
</dbReference>
<feature type="region of interest" description="Disordered" evidence="10">
    <location>
        <begin position="562"/>
        <end position="620"/>
    </location>
</feature>
<dbReference type="InterPro" id="IPR026258">
    <property type="entry name" value="SRP68"/>
</dbReference>
<dbReference type="PANTHER" id="PTHR12860">
    <property type="entry name" value="SIGNAL RECOGNITION PARTICLE 68 KDA PROTEIN"/>
    <property type="match status" value="1"/>
</dbReference>
<dbReference type="OrthoDB" id="10255118at2759"/>
<proteinExistence type="inferred from homology"/>
<evidence type="ECO:0000256" key="10">
    <source>
        <dbReference type="SAM" id="MobiDB-lite"/>
    </source>
</evidence>
<dbReference type="Pfam" id="PF16969">
    <property type="entry name" value="SRP68"/>
    <property type="match status" value="2"/>
</dbReference>
<dbReference type="GO" id="GO:0008312">
    <property type="term" value="F:7S RNA binding"/>
    <property type="evidence" value="ECO:0007669"/>
    <property type="project" value="InterPro"/>
</dbReference>
<evidence type="ECO:0000256" key="1">
    <source>
        <dbReference type="ARBA" id="ARBA00004496"/>
    </source>
</evidence>
<dbReference type="InterPro" id="IPR034652">
    <property type="entry name" value="SRP68-RBD"/>
</dbReference>
<feature type="region of interest" description="Disordered" evidence="10">
    <location>
        <begin position="296"/>
        <end position="320"/>
    </location>
</feature>
<keyword evidence="4" id="KW-0963">Cytoplasm</keyword>
<keyword evidence="6" id="KW-0733">Signal recognition particle</keyword>
<keyword evidence="12" id="KW-1185">Reference proteome</keyword>
<feature type="compositionally biased region" description="Polar residues" evidence="10">
    <location>
        <begin position="578"/>
        <end position="589"/>
    </location>
</feature>
<protein>
    <recommendedName>
        <fullName evidence="9">Signal recognition particle subunit SRP68</fullName>
    </recommendedName>
</protein>
<name>A0A4P9Y3J0_9FUNG</name>
<dbReference type="Proteomes" id="UP000267251">
    <property type="component" value="Unassembled WGS sequence"/>
</dbReference>
<accession>A0A4P9Y3J0</accession>
<evidence type="ECO:0000256" key="7">
    <source>
        <dbReference type="ARBA" id="ARBA00023242"/>
    </source>
</evidence>
<evidence type="ECO:0000256" key="8">
    <source>
        <dbReference type="ARBA" id="ARBA00023274"/>
    </source>
</evidence>
<feature type="compositionally biased region" description="Low complexity" evidence="10">
    <location>
        <begin position="305"/>
        <end position="314"/>
    </location>
</feature>
<evidence type="ECO:0000313" key="12">
    <source>
        <dbReference type="Proteomes" id="UP000267251"/>
    </source>
</evidence>
<dbReference type="EMBL" id="KZ988021">
    <property type="protein sequence ID" value="RKP13435.1"/>
    <property type="molecule type" value="Genomic_DNA"/>
</dbReference>
<keyword evidence="5" id="KW-0694">RNA-binding</keyword>
<evidence type="ECO:0000313" key="11">
    <source>
        <dbReference type="EMBL" id="RKP13435.1"/>
    </source>
</evidence>
<evidence type="ECO:0000256" key="6">
    <source>
        <dbReference type="ARBA" id="ARBA00023135"/>
    </source>
</evidence>
<dbReference type="GO" id="GO:0030942">
    <property type="term" value="F:endoplasmic reticulum signal peptide binding"/>
    <property type="evidence" value="ECO:0007669"/>
    <property type="project" value="InterPro"/>
</dbReference>
<evidence type="ECO:0000256" key="3">
    <source>
        <dbReference type="ARBA" id="ARBA00009352"/>
    </source>
</evidence>
<keyword evidence="8" id="KW-0687">Ribonucleoprotein</keyword>
<evidence type="ECO:0000256" key="2">
    <source>
        <dbReference type="ARBA" id="ARBA00004604"/>
    </source>
</evidence>
<gene>
    <name evidence="11" type="ORF">BJ684DRAFT_20074</name>
</gene>
<comment type="similarity">
    <text evidence="3">Belongs to the SRP68 family.</text>
</comment>
<evidence type="ECO:0000256" key="9">
    <source>
        <dbReference type="ARBA" id="ARBA00029498"/>
    </source>
</evidence>
<keyword evidence="7" id="KW-0539">Nucleus</keyword>
<sequence length="620" mass="68480">MADTSSQTQEPISLDILAIVHAARSAHGLRQDDFELYRHFCTKRASHLRRALKLQHTKADKAKDVSFQRLTLTVDQVADARHLEIVLFDAERAFAYAKELKEGTRDEPAKRHHMRKRLKKASSFAQHLALLSTHPRVDTVTQLGIKAYAGIIYGELAQEMREWSSALESFYQSSAIYQGFIQVASTPLASAMAQAAISDVEPHIRFCQYHLQGSPVDPSQWNHLIQETKEAAGTGQEEARIHWFGEILSLRDTKVARAMEKAREVETVSSGSSAAFQAWARVAKVLRRAVKTYESASSQVRRPKGPGLSSKSSGAETSGDGELRRFVGAVEWRCLKSAVQCDVERVRLIDTTSARGIIGVPSSTVRKELGSDQALGLGWDQAISSVDRILRRLSRTSTRAWVQEDARVQDLLEEATQYFSVMRTHTIASLYASRGQWKEAYALESHALHAHSPLHFIEDPSGNPEESMHLIDSARDDLASRIRRAKVLAQAFSATSFQGSSGSLGPEGTWPTHLWGYQGIRSKDGHVTQWVDLPMTTSSLLPKPVFLDVVYDRVAQVPDDVYTKAGRPIPPRPLVSSPALTRTNDTPRQSHVVPSGATSKGDSASSEASSSGLWGWLGGK</sequence>
<dbReference type="Gene3D" id="1.10.3450.40">
    <property type="entry name" value="Signal recognition particle, SRP68 subunit, RNA-binding domain"/>
    <property type="match status" value="1"/>
</dbReference>
<dbReference type="PANTHER" id="PTHR12860:SF0">
    <property type="entry name" value="SIGNAL RECOGNITION PARTICLE SUBUNIT SRP68"/>
    <property type="match status" value="1"/>
</dbReference>
<evidence type="ECO:0000256" key="4">
    <source>
        <dbReference type="ARBA" id="ARBA00022490"/>
    </source>
</evidence>
<organism evidence="11 12">
    <name type="scientific">Piptocephalis cylindrospora</name>
    <dbReference type="NCBI Taxonomy" id="1907219"/>
    <lineage>
        <taxon>Eukaryota</taxon>
        <taxon>Fungi</taxon>
        <taxon>Fungi incertae sedis</taxon>
        <taxon>Zoopagomycota</taxon>
        <taxon>Zoopagomycotina</taxon>
        <taxon>Zoopagomycetes</taxon>
        <taxon>Zoopagales</taxon>
        <taxon>Piptocephalidaceae</taxon>
        <taxon>Piptocephalis</taxon>
    </lineage>
</organism>
<feature type="compositionally biased region" description="Low complexity" evidence="10">
    <location>
        <begin position="599"/>
        <end position="614"/>
    </location>
</feature>
<comment type="subcellular location">
    <subcellularLocation>
        <location evidence="1">Cytoplasm</location>
    </subcellularLocation>
    <subcellularLocation>
        <location evidence="2">Nucleus</location>
        <location evidence="2">Nucleolus</location>
    </subcellularLocation>
</comment>
<reference evidence="12" key="1">
    <citation type="journal article" date="2018" name="Nat. Microbiol.">
        <title>Leveraging single-cell genomics to expand the fungal tree of life.</title>
        <authorList>
            <person name="Ahrendt S.R."/>
            <person name="Quandt C.A."/>
            <person name="Ciobanu D."/>
            <person name="Clum A."/>
            <person name="Salamov A."/>
            <person name="Andreopoulos B."/>
            <person name="Cheng J.F."/>
            <person name="Woyke T."/>
            <person name="Pelin A."/>
            <person name="Henrissat B."/>
            <person name="Reynolds N.K."/>
            <person name="Benny G.L."/>
            <person name="Smith M.E."/>
            <person name="James T.Y."/>
            <person name="Grigoriev I.V."/>
        </authorList>
    </citation>
    <scope>NUCLEOTIDE SEQUENCE [LARGE SCALE GENOMIC DNA]</scope>
</reference>
<dbReference type="GO" id="GO:0005730">
    <property type="term" value="C:nucleolus"/>
    <property type="evidence" value="ECO:0007669"/>
    <property type="project" value="UniProtKB-SubCell"/>
</dbReference>
<dbReference type="GO" id="GO:0005047">
    <property type="term" value="F:signal recognition particle binding"/>
    <property type="evidence" value="ECO:0007669"/>
    <property type="project" value="InterPro"/>
</dbReference>